<feature type="region of interest" description="Disordered" evidence="6">
    <location>
        <begin position="47"/>
        <end position="69"/>
    </location>
</feature>
<evidence type="ECO:0000313" key="10">
    <source>
        <dbReference type="Proteomes" id="UP000002785"/>
    </source>
</evidence>
<evidence type="ECO:0000256" key="3">
    <source>
        <dbReference type="ARBA" id="ARBA00022578"/>
    </source>
</evidence>
<dbReference type="Proteomes" id="UP000002785">
    <property type="component" value="Chromosome"/>
</dbReference>
<accession>D6XAM8</accession>
<dbReference type="Pfam" id="PF00872">
    <property type="entry name" value="Transposase_mut"/>
    <property type="match status" value="1"/>
</dbReference>
<protein>
    <submittedName>
        <fullName evidence="9">RHS/YD repeat-containing protein</fullName>
    </submittedName>
</protein>
<feature type="domain" description="Putative T7SS secretion signal" evidence="8">
    <location>
        <begin position="2"/>
        <end position="108"/>
    </location>
</feature>
<comment type="similarity">
    <text evidence="2">Belongs to the transposase mutator family.</text>
</comment>
<dbReference type="HOGENOM" id="CLU_497737_0_0_11"/>
<dbReference type="AlphaFoldDB" id="D6XAM8"/>
<evidence type="ECO:0000259" key="7">
    <source>
        <dbReference type="Pfam" id="PF20148"/>
    </source>
</evidence>
<gene>
    <name evidence="9" type="ORF">SSEG_11077</name>
</gene>
<dbReference type="eggNOG" id="COG3209">
    <property type="taxonomic scope" value="Bacteria"/>
</dbReference>
<name>D6XAM8_STRX2</name>
<dbReference type="PANTHER" id="PTHR33217:SF9">
    <property type="entry name" value="MUTATOR FAMILY TRANSPOSASE"/>
    <property type="match status" value="1"/>
</dbReference>
<proteinExistence type="inferred from homology"/>
<keyword evidence="5" id="KW-0233">DNA recombination</keyword>
<dbReference type="PANTHER" id="PTHR33217">
    <property type="entry name" value="TRANSPOSASE FOR INSERTION SEQUENCE ELEMENT IS1081"/>
    <property type="match status" value="1"/>
</dbReference>
<evidence type="ECO:0000259" key="8">
    <source>
        <dbReference type="Pfam" id="PF21725"/>
    </source>
</evidence>
<evidence type="ECO:0000256" key="6">
    <source>
        <dbReference type="SAM" id="MobiDB-lite"/>
    </source>
</evidence>
<organism evidence="9 10">
    <name type="scientific">Streptomyces sviceus (strain ATCC 29083 / DSM 924 / JCM 4929 / NBRC 13980 / NCIMB 11184 / NRRL 5439 / UC 5370)</name>
    <dbReference type="NCBI Taxonomy" id="463191"/>
    <lineage>
        <taxon>Bacteria</taxon>
        <taxon>Bacillati</taxon>
        <taxon>Actinomycetota</taxon>
        <taxon>Actinomycetes</taxon>
        <taxon>Kitasatosporales</taxon>
        <taxon>Streptomycetaceae</taxon>
        <taxon>Streptomyces</taxon>
    </lineage>
</organism>
<dbReference type="GO" id="GO:0006313">
    <property type="term" value="P:DNA transposition"/>
    <property type="evidence" value="ECO:0007669"/>
    <property type="project" value="InterPro"/>
</dbReference>
<keyword evidence="3" id="KW-0815">Transposition</keyword>
<dbReference type="Pfam" id="PF20148">
    <property type="entry name" value="DUF6531"/>
    <property type="match status" value="1"/>
</dbReference>
<keyword evidence="4" id="KW-0238">DNA-binding</keyword>
<dbReference type="InterPro" id="IPR045351">
    <property type="entry name" value="DUF6531"/>
</dbReference>
<evidence type="ECO:0000256" key="1">
    <source>
        <dbReference type="ARBA" id="ARBA00002190"/>
    </source>
</evidence>
<evidence type="ECO:0000256" key="5">
    <source>
        <dbReference type="ARBA" id="ARBA00023172"/>
    </source>
</evidence>
<feature type="domain" description="DUF6531" evidence="7">
    <location>
        <begin position="264"/>
        <end position="335"/>
    </location>
</feature>
<dbReference type="eggNOG" id="COG3328">
    <property type="taxonomic scope" value="Bacteria"/>
</dbReference>
<dbReference type="EMBL" id="CM000951">
    <property type="protein sequence ID" value="EFH28828.1"/>
    <property type="molecule type" value="Genomic_DNA"/>
</dbReference>
<evidence type="ECO:0000313" key="9">
    <source>
        <dbReference type="EMBL" id="EFH28828.1"/>
    </source>
</evidence>
<dbReference type="InterPro" id="IPR001207">
    <property type="entry name" value="Transposase_mutator"/>
</dbReference>
<dbReference type="GO" id="GO:0003677">
    <property type="term" value="F:DNA binding"/>
    <property type="evidence" value="ECO:0007669"/>
    <property type="project" value="UniProtKB-KW"/>
</dbReference>
<reference evidence="9" key="1">
    <citation type="submission" date="2009-10" db="EMBL/GenBank/DDBJ databases">
        <title>The genome sequence of Streptomyces sviceus strain ATCC 29083.</title>
        <authorList>
            <consortium name="The Broad Institute Genome Sequencing Platform"/>
            <consortium name="Broad Institute Microbial Sequencing Center"/>
            <person name="Fischbach M."/>
            <person name="Godfrey P."/>
            <person name="Ward D."/>
            <person name="Young S."/>
            <person name="Zeng Q."/>
            <person name="Koehrsen M."/>
            <person name="Alvarado L."/>
            <person name="Berlin A.M."/>
            <person name="Bochicchio J."/>
            <person name="Borenstein D."/>
            <person name="Chapman S.B."/>
            <person name="Chen Z."/>
            <person name="Engels R."/>
            <person name="Freedman E."/>
            <person name="Gellesch M."/>
            <person name="Goldberg J."/>
            <person name="Griggs A."/>
            <person name="Gujja S."/>
            <person name="Heilman E.R."/>
            <person name="Heiman D.I."/>
            <person name="Hepburn T.A."/>
            <person name="Howarth C."/>
            <person name="Jen D."/>
            <person name="Larson L."/>
            <person name="Lewis B."/>
            <person name="Mehta T."/>
            <person name="Park D."/>
            <person name="Pearson M."/>
            <person name="Richards J."/>
            <person name="Roberts A."/>
            <person name="Saif S."/>
            <person name="Shea T.D."/>
            <person name="Shenoy N."/>
            <person name="Sisk P."/>
            <person name="Stolte C."/>
            <person name="Sykes S.N."/>
            <person name="Thomson T."/>
            <person name="Walk T."/>
            <person name="White J."/>
            <person name="Yandava C."/>
            <person name="Straight P."/>
            <person name="Clardy J."/>
            <person name="Hung D."/>
            <person name="Kolter R."/>
            <person name="Mekalanos J."/>
            <person name="Walker S."/>
            <person name="Walsh C.T."/>
            <person name="Wieland-Brown L.C."/>
            <person name="Haas B."/>
            <person name="Nusbaum C."/>
            <person name="Birren B."/>
        </authorList>
    </citation>
    <scope>NUCLEOTIDE SEQUENCE [LARGE SCALE GENOMIC DNA]</scope>
    <source>
        <strain evidence="9">ATCC 29083</strain>
    </source>
</reference>
<dbReference type="InterPro" id="IPR049082">
    <property type="entry name" value="T7SS_signal"/>
</dbReference>
<comment type="function">
    <text evidence="1">Required for the transposition of the insertion element.</text>
</comment>
<keyword evidence="10" id="KW-1185">Reference proteome</keyword>
<sequence>MVGWAQQQAQVAIDAYRRAQDASRRAADAYDAKVTAYNQAADRYNATAEAGGDPGAKPTNPGDFVDPGTAGREEAQEILSHARRLRTDAAQDARRKLAAALESAPPKPEFTDRLGAGAADLFVGTQLNSVHVLGGLLRGGTDALKLARTVNPLDPYNLTHPGEWTKNSQLLLAGLVGTAAHPERLPMSLLGTGWSSDPGDSAGYLLSNLIGGKGAGGVGRAALKDGLRGLVARDAAKGAAREGVRQGGLGATARKLWCKVFGSDPIDMATGRMSLPQTDVSLPARLPLMFSRQFESSYRAGRWFGPKWTSTADQRLEIDAEGVIFVREDGSLLAYPHPAPGVPTLPLAGEGHPMTVDEYGDYTVTDPADGRVWDFAGPGGDGNGIALLSQIIDRSGQWLTLDALPKTAQPAAKRAIQEIYNAEDKERAVRAVRDFQRAYQTKYPKVVKRITHDEAELLAFFDFPAEHWIHLRTTNPIESTFATVRLRTKVTKGAGSRAAGLAMVCKLIESAQARWRAVNAPHLVALVRAGARFERGHLVERPESLAA</sequence>
<dbReference type="GO" id="GO:0004803">
    <property type="term" value="F:transposase activity"/>
    <property type="evidence" value="ECO:0007669"/>
    <property type="project" value="InterPro"/>
</dbReference>
<evidence type="ECO:0000256" key="4">
    <source>
        <dbReference type="ARBA" id="ARBA00023125"/>
    </source>
</evidence>
<evidence type="ECO:0000256" key="2">
    <source>
        <dbReference type="ARBA" id="ARBA00010961"/>
    </source>
</evidence>
<dbReference type="Pfam" id="PF21725">
    <property type="entry name" value="T7SS_signal"/>
    <property type="match status" value="1"/>
</dbReference>